<keyword evidence="2" id="KW-1185">Reference proteome</keyword>
<dbReference type="EMBL" id="JAACJL010000001">
    <property type="protein sequence ID" value="KAF4623305.1"/>
    <property type="molecule type" value="Genomic_DNA"/>
</dbReference>
<evidence type="ECO:0000313" key="2">
    <source>
        <dbReference type="Proteomes" id="UP000521872"/>
    </source>
</evidence>
<proteinExistence type="predicted"/>
<sequence length="256" mass="29039">MPTRFFIAAVAVISETIGCTSTMYMDMYHAADTHPNKWVKEQALSIILRCANELKVEDEGLKDCELPDLLRGMVMEAPHLAGQRDFILEWLLMSASPYTAEVSKDDPMIGWELRCRDGIKCPITGFIDLERLQDELEPEVDEDLQDVIEVRYFINIPPPNLISGLKETPNTYTTQLMRGGVFSPNGDLSREVVFRSVEEPCKVSPPDIRFVKTYSALANLVEQSGAFKVHQVSMIRRDWWTVDDLRARLDAAEANL</sequence>
<dbReference type="AlphaFoldDB" id="A0A8H4R715"/>
<comment type="caution">
    <text evidence="1">The sequence shown here is derived from an EMBL/GenBank/DDBJ whole genome shotgun (WGS) entry which is preliminary data.</text>
</comment>
<gene>
    <name evidence="1" type="ORF">D9613_002393</name>
</gene>
<protein>
    <submittedName>
        <fullName evidence="1">Uncharacterized protein</fullName>
    </submittedName>
</protein>
<evidence type="ECO:0000313" key="1">
    <source>
        <dbReference type="EMBL" id="KAF4623305.1"/>
    </source>
</evidence>
<dbReference type="Proteomes" id="UP000521872">
    <property type="component" value="Unassembled WGS sequence"/>
</dbReference>
<organism evidence="1 2">
    <name type="scientific">Agrocybe pediades</name>
    <dbReference type="NCBI Taxonomy" id="84607"/>
    <lineage>
        <taxon>Eukaryota</taxon>
        <taxon>Fungi</taxon>
        <taxon>Dikarya</taxon>
        <taxon>Basidiomycota</taxon>
        <taxon>Agaricomycotina</taxon>
        <taxon>Agaricomycetes</taxon>
        <taxon>Agaricomycetidae</taxon>
        <taxon>Agaricales</taxon>
        <taxon>Agaricineae</taxon>
        <taxon>Strophariaceae</taxon>
        <taxon>Agrocybe</taxon>
    </lineage>
</organism>
<reference evidence="1 2" key="1">
    <citation type="submission" date="2019-12" db="EMBL/GenBank/DDBJ databases">
        <authorList>
            <person name="Floudas D."/>
            <person name="Bentzer J."/>
            <person name="Ahren D."/>
            <person name="Johansson T."/>
            <person name="Persson P."/>
            <person name="Tunlid A."/>
        </authorList>
    </citation>
    <scope>NUCLEOTIDE SEQUENCE [LARGE SCALE GENOMIC DNA]</scope>
    <source>
        <strain evidence="1 2">CBS 102.39</strain>
    </source>
</reference>
<accession>A0A8H4R715</accession>
<name>A0A8H4R715_9AGAR</name>